<keyword evidence="8" id="KW-0863">Zinc-finger</keyword>
<proteinExistence type="predicted"/>
<dbReference type="InterPro" id="IPR027417">
    <property type="entry name" value="P-loop_NTPase"/>
</dbReference>
<dbReference type="GO" id="GO:0006281">
    <property type="term" value="P:DNA repair"/>
    <property type="evidence" value="ECO:0007669"/>
    <property type="project" value="UniProtKB-KW"/>
</dbReference>
<dbReference type="RefSeq" id="XP_020901796.1">
    <property type="nucleotide sequence ID" value="XM_021046137.1"/>
</dbReference>
<keyword evidence="5" id="KW-0547">Nucleotide-binding</keyword>
<feature type="domain" description="ABC transporter" evidence="14">
    <location>
        <begin position="287"/>
        <end position="590"/>
    </location>
</feature>
<comment type="subcellular location">
    <subcellularLocation>
        <location evidence="1">Cytoplasm</location>
    </subcellularLocation>
</comment>
<evidence type="ECO:0000256" key="13">
    <source>
        <dbReference type="ARBA" id="ARBA00023204"/>
    </source>
</evidence>
<keyword evidence="2" id="KW-0963">Cytoplasm</keyword>
<dbReference type="InterPro" id="IPR003439">
    <property type="entry name" value="ABC_transporter-like_ATP-bd"/>
</dbReference>
<dbReference type="InterPro" id="IPR041552">
    <property type="entry name" value="UvrA_DNA-bd"/>
</dbReference>
<dbReference type="GO" id="GO:0004518">
    <property type="term" value="F:nuclease activity"/>
    <property type="evidence" value="ECO:0007669"/>
    <property type="project" value="UniProtKB-KW"/>
</dbReference>
<dbReference type="GO" id="GO:0016887">
    <property type="term" value="F:ATP hydrolysis activity"/>
    <property type="evidence" value="ECO:0007669"/>
    <property type="project" value="InterPro"/>
</dbReference>
<dbReference type="PROSITE" id="PS00211">
    <property type="entry name" value="ABC_TRANSPORTER_1"/>
    <property type="match status" value="1"/>
</dbReference>
<dbReference type="GeneID" id="110240336"/>
<dbReference type="PANTHER" id="PTHR43152">
    <property type="entry name" value="UVRABC SYSTEM PROTEIN A"/>
    <property type="match status" value="1"/>
</dbReference>
<dbReference type="AlphaFoldDB" id="A0A913XB63"/>
<evidence type="ECO:0000256" key="12">
    <source>
        <dbReference type="ARBA" id="ARBA00023125"/>
    </source>
</evidence>
<evidence type="ECO:0000313" key="16">
    <source>
        <dbReference type="Proteomes" id="UP000887567"/>
    </source>
</evidence>
<dbReference type="KEGG" id="epa:110240336"/>
<dbReference type="GO" id="GO:0005524">
    <property type="term" value="F:ATP binding"/>
    <property type="evidence" value="ECO:0007669"/>
    <property type="project" value="UniProtKB-KW"/>
</dbReference>
<keyword evidence="9" id="KW-0862">Zinc</keyword>
<accession>A0A913XB63</accession>
<dbReference type="Proteomes" id="UP000887567">
    <property type="component" value="Unplaced"/>
</dbReference>
<evidence type="ECO:0000256" key="7">
    <source>
        <dbReference type="ARBA" id="ARBA00022769"/>
    </source>
</evidence>
<dbReference type="OrthoDB" id="8121756at2759"/>
<dbReference type="PROSITE" id="PS50893">
    <property type="entry name" value="ABC_TRANSPORTER_2"/>
    <property type="match status" value="2"/>
</dbReference>
<organism evidence="15 16">
    <name type="scientific">Exaiptasia diaphana</name>
    <name type="common">Tropical sea anemone</name>
    <name type="synonym">Aiptasia pulchella</name>
    <dbReference type="NCBI Taxonomy" id="2652724"/>
    <lineage>
        <taxon>Eukaryota</taxon>
        <taxon>Metazoa</taxon>
        <taxon>Cnidaria</taxon>
        <taxon>Anthozoa</taxon>
        <taxon>Hexacorallia</taxon>
        <taxon>Actiniaria</taxon>
        <taxon>Aiptasiidae</taxon>
        <taxon>Exaiptasia</taxon>
    </lineage>
</organism>
<evidence type="ECO:0000259" key="14">
    <source>
        <dbReference type="PROSITE" id="PS50893"/>
    </source>
</evidence>
<evidence type="ECO:0000256" key="3">
    <source>
        <dbReference type="ARBA" id="ARBA00022723"/>
    </source>
</evidence>
<keyword evidence="12" id="KW-0238">DNA-binding</keyword>
<dbReference type="EnsemblMetazoa" id="XM_021046137.1">
    <property type="protein sequence ID" value="XP_020901796.1"/>
    <property type="gene ID" value="LOC110240336"/>
</dbReference>
<dbReference type="GO" id="GO:0003677">
    <property type="term" value="F:DNA binding"/>
    <property type="evidence" value="ECO:0007669"/>
    <property type="project" value="UniProtKB-KW"/>
</dbReference>
<dbReference type="Pfam" id="PF17755">
    <property type="entry name" value="UvrA_DNA-bind"/>
    <property type="match status" value="1"/>
</dbReference>
<evidence type="ECO:0000256" key="10">
    <source>
        <dbReference type="ARBA" id="ARBA00022840"/>
    </source>
</evidence>
<evidence type="ECO:0000256" key="6">
    <source>
        <dbReference type="ARBA" id="ARBA00022763"/>
    </source>
</evidence>
<evidence type="ECO:0000256" key="2">
    <source>
        <dbReference type="ARBA" id="ARBA00022490"/>
    </source>
</evidence>
<evidence type="ECO:0000256" key="11">
    <source>
        <dbReference type="ARBA" id="ARBA00022881"/>
    </source>
</evidence>
<evidence type="ECO:0000256" key="8">
    <source>
        <dbReference type="ARBA" id="ARBA00022771"/>
    </source>
</evidence>
<keyword evidence="7" id="KW-0228">DNA excision</keyword>
<evidence type="ECO:0000256" key="5">
    <source>
        <dbReference type="ARBA" id="ARBA00022741"/>
    </source>
</evidence>
<keyword evidence="13" id="KW-0234">DNA repair</keyword>
<keyword evidence="6" id="KW-0227">DNA damage</keyword>
<dbReference type="InterPro" id="IPR017871">
    <property type="entry name" value="ABC_transporter-like_CS"/>
</dbReference>
<sequence>MATLKTIMNEKKWELNASWNQLTDAQQALILYGTGDAEWDVEWTFKTKSRSGTQSLTTKWIGFCGYIDDEFERKRNNKKIESLEALLHQEECETCHGSRLKEYLLETSFLGKNIHELSQLSIREVLKHFEKGISDSNVQAIADVVLPGVIRMLKTLEQLGLSYLSIHRPVSSLSGGEYQRVMLAGQLSSHLYGVTYVLDEPTIGLDEKQVLTLISLLKQLIEKGNTVVVIEHDETFIRHADHILEMGPGSGEFGGEVQFTGSIEEVMNANDSITAKLLNTSVDYSARKSESVTREFGVRGATLHNLKSIDVGFYEGQITALTGVSGSGKSSLMEGVLYASFQANQPIGCESFFGMDAFDEVLLVDQQLLSTSLTSTVASYTGTLDDLKLVFSKTDHAKELGLKRADFSYLSKNGKCPTCSGNGKIKTSLDFMSDVWTPCDTCSGSRYSEKVNSVLYEEKSIGDVLKLSIDQAMDAFANESFVKKLQILSDVGIGHVLLGQATATLSGGEAQRVKLSKYLLSKQKGKRLFLFDEPSSGLHYFDIQQLIDVFRSCIDQGDTIVYIEHNKVMLQLADQVITLGPGSGSQGGEIVE</sequence>
<keyword evidence="3" id="KW-0479">Metal-binding</keyword>
<evidence type="ECO:0000256" key="4">
    <source>
        <dbReference type="ARBA" id="ARBA00022737"/>
    </source>
</evidence>
<protein>
    <recommendedName>
        <fullName evidence="14">ABC transporter domain-containing protein</fullName>
    </recommendedName>
</protein>
<evidence type="ECO:0000256" key="1">
    <source>
        <dbReference type="ARBA" id="ARBA00004496"/>
    </source>
</evidence>
<dbReference type="SUPFAM" id="SSF52540">
    <property type="entry name" value="P-loop containing nucleoside triphosphate hydrolases"/>
    <property type="match status" value="2"/>
</dbReference>
<dbReference type="OMA" id="ATDAYTM"/>
<reference evidence="15" key="1">
    <citation type="submission" date="2022-11" db="UniProtKB">
        <authorList>
            <consortium name="EnsemblMetazoa"/>
        </authorList>
    </citation>
    <scope>IDENTIFICATION</scope>
</reference>
<dbReference type="PANTHER" id="PTHR43152:SF3">
    <property type="entry name" value="UVRABC SYSTEM PROTEIN A"/>
    <property type="match status" value="1"/>
</dbReference>
<keyword evidence="16" id="KW-1185">Reference proteome</keyword>
<evidence type="ECO:0000313" key="15">
    <source>
        <dbReference type="EnsemblMetazoa" id="XP_020901796.1"/>
    </source>
</evidence>
<keyword evidence="4" id="KW-0677">Repeat</keyword>
<evidence type="ECO:0000256" key="9">
    <source>
        <dbReference type="ARBA" id="ARBA00022833"/>
    </source>
</evidence>
<dbReference type="GO" id="GO:0005737">
    <property type="term" value="C:cytoplasm"/>
    <property type="evidence" value="ECO:0007669"/>
    <property type="project" value="UniProtKB-SubCell"/>
</dbReference>
<name>A0A913XB63_EXADI</name>
<feature type="domain" description="ABC transporter" evidence="14">
    <location>
        <begin position="20"/>
        <end position="273"/>
    </location>
</feature>
<dbReference type="GO" id="GO:0008270">
    <property type="term" value="F:zinc ion binding"/>
    <property type="evidence" value="ECO:0007669"/>
    <property type="project" value="UniProtKB-KW"/>
</dbReference>
<dbReference type="Gene3D" id="1.20.1580.10">
    <property type="entry name" value="ABC transporter ATPase like domain"/>
    <property type="match status" value="1"/>
</dbReference>
<dbReference type="Gene3D" id="3.40.50.300">
    <property type="entry name" value="P-loop containing nucleotide triphosphate hydrolases"/>
    <property type="match status" value="2"/>
</dbReference>
<keyword evidence="11" id="KW-0267">Excision nuclease</keyword>
<keyword evidence="10" id="KW-0067">ATP-binding</keyword>